<proteinExistence type="predicted"/>
<evidence type="ECO:0000256" key="1">
    <source>
        <dbReference type="ARBA" id="ARBA00023125"/>
    </source>
</evidence>
<organism evidence="4 5">
    <name type="scientific">Trifolium subterraneum</name>
    <name type="common">Subterranean clover</name>
    <dbReference type="NCBI Taxonomy" id="3900"/>
    <lineage>
        <taxon>Eukaryota</taxon>
        <taxon>Viridiplantae</taxon>
        <taxon>Streptophyta</taxon>
        <taxon>Embryophyta</taxon>
        <taxon>Tracheophyta</taxon>
        <taxon>Spermatophyta</taxon>
        <taxon>Magnoliopsida</taxon>
        <taxon>eudicotyledons</taxon>
        <taxon>Gunneridae</taxon>
        <taxon>Pentapetalae</taxon>
        <taxon>rosids</taxon>
        <taxon>fabids</taxon>
        <taxon>Fabales</taxon>
        <taxon>Fabaceae</taxon>
        <taxon>Papilionoideae</taxon>
        <taxon>50 kb inversion clade</taxon>
        <taxon>NPAAA clade</taxon>
        <taxon>Hologalegina</taxon>
        <taxon>IRL clade</taxon>
        <taxon>Trifolieae</taxon>
        <taxon>Trifolium</taxon>
    </lineage>
</organism>
<dbReference type="GO" id="GO:0006264">
    <property type="term" value="P:mitochondrial DNA replication"/>
    <property type="evidence" value="ECO:0007669"/>
    <property type="project" value="TreeGrafter"/>
</dbReference>
<reference evidence="5" key="1">
    <citation type="journal article" date="2017" name="Front. Plant Sci.">
        <title>Climate Clever Clovers: New Paradigm to Reduce the Environmental Footprint of Ruminants by Breeding Low Methanogenic Forages Utilizing Haplotype Variation.</title>
        <authorList>
            <person name="Kaur P."/>
            <person name="Appels R."/>
            <person name="Bayer P.E."/>
            <person name="Keeble-Gagnere G."/>
            <person name="Wang J."/>
            <person name="Hirakawa H."/>
            <person name="Shirasawa K."/>
            <person name="Vercoe P."/>
            <person name="Stefanova K."/>
            <person name="Durmic Z."/>
            <person name="Nichols P."/>
            <person name="Revell C."/>
            <person name="Isobe S.N."/>
            <person name="Edwards D."/>
            <person name="Erskine W."/>
        </authorList>
    </citation>
    <scope>NUCLEOTIDE SEQUENCE [LARGE SCALE GENOMIC DNA]</scope>
    <source>
        <strain evidence="5">cv. Daliak</strain>
    </source>
</reference>
<evidence type="ECO:0000313" key="4">
    <source>
        <dbReference type="EMBL" id="GAU30933.1"/>
    </source>
</evidence>
<sequence>MNSLRRVCSSSSNSFLLRLRCTNTHYSTVTRKSNSKFPKPTEIPFQPKLANSVNLIGTVTKPIHFDTSPDGNPFAATVIARLDQDPSSLLIPVLFQGDLAHTANFHLKLNDVVHVAGQLSTDRPKHSNPQYQSQVMVQSLNFVQDYPPIKKDSKQKIASLFEKEDDGIHSEETGELVIKKSWTDIFKKPSEWQDDHSTTESPKSAAFESKTDGELQPEPKQSITSEKKYPDSSSNSWSDLLNDPKQWWDYRESKRSGLVKPKYPDFKRKDGNAPIWIDRAPAWVLSKLKELEFDAAFVKSKQAKESKDESWNDLIQNPTKWWDNRLDKKNERAPDFKHKDTGVGLWLKGSPSWVLPKLPSLKLKQQSAEPSWKQTPVS</sequence>
<dbReference type="PANTHER" id="PTHR10302">
    <property type="entry name" value="SINGLE-STRANDED DNA-BINDING PROTEIN"/>
    <property type="match status" value="1"/>
</dbReference>
<evidence type="ECO:0000313" key="5">
    <source>
        <dbReference type="Proteomes" id="UP000242715"/>
    </source>
</evidence>
<dbReference type="OrthoDB" id="669963at2759"/>
<dbReference type="GO" id="GO:0003697">
    <property type="term" value="F:single-stranded DNA binding"/>
    <property type="evidence" value="ECO:0007669"/>
    <property type="project" value="InterPro"/>
</dbReference>
<dbReference type="InterPro" id="IPR000424">
    <property type="entry name" value="Primosome_PriB/ssb"/>
</dbReference>
<dbReference type="EMBL" id="DF973440">
    <property type="protein sequence ID" value="GAU30933.1"/>
    <property type="molecule type" value="Genomic_DNA"/>
</dbReference>
<accession>A0A2Z6MMP0</accession>
<gene>
    <name evidence="4" type="ORF">TSUD_143810</name>
</gene>
<dbReference type="PROSITE" id="PS50935">
    <property type="entry name" value="SSB"/>
    <property type="match status" value="1"/>
</dbReference>
<dbReference type="SUPFAM" id="SSF50249">
    <property type="entry name" value="Nucleic acid-binding proteins"/>
    <property type="match status" value="1"/>
</dbReference>
<dbReference type="PANTHER" id="PTHR10302:SF23">
    <property type="entry name" value="PROTEIN OSB4, CHLOROPLASTIC"/>
    <property type="match status" value="1"/>
</dbReference>
<dbReference type="InterPro" id="IPR012340">
    <property type="entry name" value="NA-bd_OB-fold"/>
</dbReference>
<keyword evidence="5" id="KW-1185">Reference proteome</keyword>
<keyword evidence="1 2" id="KW-0238">DNA-binding</keyword>
<dbReference type="GO" id="GO:0042645">
    <property type="term" value="C:mitochondrial nucleoid"/>
    <property type="evidence" value="ECO:0007669"/>
    <property type="project" value="TreeGrafter"/>
</dbReference>
<dbReference type="Proteomes" id="UP000242715">
    <property type="component" value="Unassembled WGS sequence"/>
</dbReference>
<name>A0A2Z6MMP0_TRISU</name>
<evidence type="ECO:0000256" key="3">
    <source>
        <dbReference type="SAM" id="MobiDB-lite"/>
    </source>
</evidence>
<evidence type="ECO:0000256" key="2">
    <source>
        <dbReference type="PROSITE-ProRule" id="PRU00252"/>
    </source>
</evidence>
<feature type="compositionally biased region" description="Low complexity" evidence="3">
    <location>
        <begin position="231"/>
        <end position="240"/>
    </location>
</feature>
<dbReference type="InterPro" id="IPR011344">
    <property type="entry name" value="ssDNA-bd"/>
</dbReference>
<feature type="region of interest" description="Disordered" evidence="3">
    <location>
        <begin position="190"/>
        <end position="240"/>
    </location>
</feature>
<protein>
    <submittedName>
        <fullName evidence="4">Uncharacterized protein</fullName>
    </submittedName>
</protein>
<dbReference type="AlphaFoldDB" id="A0A2Z6MMP0"/>
<dbReference type="Gene3D" id="2.40.50.140">
    <property type="entry name" value="Nucleic acid-binding proteins"/>
    <property type="match status" value="1"/>
</dbReference>